<feature type="region of interest" description="Disordered" evidence="5">
    <location>
        <begin position="604"/>
        <end position="700"/>
    </location>
</feature>
<dbReference type="Gene3D" id="2.30.30.40">
    <property type="entry name" value="SH3 Domains"/>
    <property type="match status" value="3"/>
</dbReference>
<feature type="compositionally biased region" description="Pro residues" evidence="5">
    <location>
        <begin position="663"/>
        <end position="683"/>
    </location>
</feature>
<evidence type="ECO:0000256" key="2">
    <source>
        <dbReference type="ARBA" id="ARBA00020357"/>
    </source>
</evidence>
<feature type="region of interest" description="Disordered" evidence="5">
    <location>
        <begin position="124"/>
        <end position="166"/>
    </location>
</feature>
<feature type="compositionally biased region" description="Low complexity" evidence="5">
    <location>
        <begin position="684"/>
        <end position="700"/>
    </location>
</feature>
<dbReference type="SMART" id="SM00326">
    <property type="entry name" value="SH3"/>
    <property type="match status" value="3"/>
</dbReference>
<gene>
    <name evidence="7" type="primary">SLA1</name>
    <name evidence="7" type="ORF">MNAN1_002868</name>
</gene>
<evidence type="ECO:0000313" key="8">
    <source>
        <dbReference type="Proteomes" id="UP001213623"/>
    </source>
</evidence>
<dbReference type="GO" id="GO:0042802">
    <property type="term" value="F:identical protein binding"/>
    <property type="evidence" value="ECO:0007669"/>
    <property type="project" value="InterPro"/>
</dbReference>
<dbReference type="Pfam" id="PF03983">
    <property type="entry name" value="SHD1"/>
    <property type="match status" value="1"/>
</dbReference>
<dbReference type="PANTHER" id="PTHR15735:SF21">
    <property type="entry name" value="PROTEIN NERVOUS WRECK"/>
    <property type="match status" value="1"/>
</dbReference>
<feature type="domain" description="SH3" evidence="6">
    <location>
        <begin position="2"/>
        <end position="63"/>
    </location>
</feature>
<keyword evidence="3 4" id="KW-0728">SH3 domain</keyword>
<dbReference type="GO" id="GO:0030674">
    <property type="term" value="F:protein-macromolecule adaptor activity"/>
    <property type="evidence" value="ECO:0007669"/>
    <property type="project" value="InterPro"/>
</dbReference>
<dbReference type="InterPro" id="IPR001452">
    <property type="entry name" value="SH3_domain"/>
</dbReference>
<dbReference type="Gene3D" id="2.30.30.700">
    <property type="entry name" value="SLA1 homology domain 1"/>
    <property type="match status" value="1"/>
</dbReference>
<protein>
    <recommendedName>
        <fullName evidence="2">Actin cytoskeleton-regulatory complex protein SLA1</fullName>
    </recommendedName>
</protein>
<feature type="domain" description="SH3" evidence="6">
    <location>
        <begin position="355"/>
        <end position="415"/>
    </location>
</feature>
<evidence type="ECO:0000313" key="7">
    <source>
        <dbReference type="EMBL" id="WFD27860.1"/>
    </source>
</evidence>
<feature type="region of interest" description="Disordered" evidence="5">
    <location>
        <begin position="507"/>
        <end position="534"/>
    </location>
</feature>
<dbReference type="InterPro" id="IPR056996">
    <property type="entry name" value="PH_SLA1"/>
</dbReference>
<dbReference type="GO" id="GO:0030833">
    <property type="term" value="P:regulation of actin filament polymerization"/>
    <property type="evidence" value="ECO:0007669"/>
    <property type="project" value="TreeGrafter"/>
</dbReference>
<comment type="similarity">
    <text evidence="1">Belongs to the SLA1 family.</text>
</comment>
<feature type="compositionally biased region" description="Basic and acidic residues" evidence="5">
    <location>
        <begin position="625"/>
        <end position="638"/>
    </location>
</feature>
<dbReference type="PANTHER" id="PTHR15735">
    <property type="entry name" value="FCH AND DOUBLE SH3 DOMAINS PROTEIN"/>
    <property type="match status" value="1"/>
</dbReference>
<dbReference type="Pfam" id="PF24081">
    <property type="entry name" value="PH_SLA1"/>
    <property type="match status" value="1"/>
</dbReference>
<dbReference type="Proteomes" id="UP001213623">
    <property type="component" value="Chromosome 5"/>
</dbReference>
<name>A0AAF0ENQ7_9BASI</name>
<evidence type="ECO:0000259" key="6">
    <source>
        <dbReference type="PROSITE" id="PS50002"/>
    </source>
</evidence>
<feature type="region of interest" description="Disordered" evidence="5">
    <location>
        <begin position="180"/>
        <end position="226"/>
    </location>
</feature>
<dbReference type="AlphaFoldDB" id="A0AAF0ENQ7"/>
<feature type="compositionally biased region" description="Low complexity" evidence="5">
    <location>
        <begin position="124"/>
        <end position="142"/>
    </location>
</feature>
<evidence type="ECO:0000256" key="5">
    <source>
        <dbReference type="SAM" id="MobiDB-lite"/>
    </source>
</evidence>
<dbReference type="GO" id="GO:0043130">
    <property type="term" value="F:ubiquitin binding"/>
    <property type="evidence" value="ECO:0007669"/>
    <property type="project" value="InterPro"/>
</dbReference>
<keyword evidence="8" id="KW-1185">Reference proteome</keyword>
<dbReference type="InterPro" id="IPR013761">
    <property type="entry name" value="SAM/pointed_sf"/>
</dbReference>
<sequence>MVRLGIAEAQYDYTAQADDELSIAEGDVLYVDDVLDGTWCRARHQASGATGLVPANYIEMRAPLRLAVAAYAYEAQNEDELTISEAQPLDILETEGDWLLARTQPPAAEAVGLVPANYVEEAGVAEAESAAPEAPLESVAPPQVDPPPQADPPPAEPAPVLLPPPTRKVFTPVAPASPIASPRVASAEQTRAASPVEPVAPSGDDDLDAADGQASNVVPPNMPAASTAADVRDEIRMWSVTHVDAKKRKRQSKGTLGVGHGSVFYATEQDGASVPSVRIQDVQSWTLEKNKYLVLTINPSAKGAPPTLVFHVGSRDAFEAIRARLEYSRSVNRAATRLKTPAATGSSSTPARRLSESEMVVVLYDFEAQDHDELSVSENDQLYLIERENNEWWKLQSASGRTGVVPASYVKLLNQPPSPSLVALDLKMRTMPAEEPRTERAVSKPSAARMRTWVDATGKFRVDAELVGVQGNTVRLHKANGAMIDVPLFKMSRADLLHLESVTGRRLFDEPSPSNRRESMPASRPPESAARKRQAQRPHVDWFEFFLDAGVDVDHCSRYASSFERDHVDESILVDLDASVLRSLGLKEGDILRVRRYIQQTYGASAPPAASPAPSSAPVAAPSQSERERQAKEDEALARRLQAQEIAAQRRTSDRAPRTQAPPGEPAPASTPDPDLAPAPARAPAPDASPRAPAALAPAPTGVDAATIAAAVEIVRQREREEQEAREAEAKKKERKADPNSELFDKLERLKPAQTPASAPALDPNAPRGPLAPVPLNQSLLQPLIPLQGTGQFVPTQATGMGGQVMGFPPQPTGFGPSPFMSQPTGFMSQPTGFLSQPTGMVPQPPQPPTLGAATAETTASTNAQERFSAANVFEQMKTGAGAFGNRDTTAPQSSGKYDALRAQPTGFAAGGIVESPASSPFGGGFVPMGTMPGYHMPTGYYS</sequence>
<dbReference type="Gene3D" id="1.10.150.50">
    <property type="entry name" value="Transcription Factor, Ets-1"/>
    <property type="match status" value="1"/>
</dbReference>
<feature type="region of interest" description="Disordered" evidence="5">
    <location>
        <begin position="754"/>
        <end position="773"/>
    </location>
</feature>
<feature type="compositionally biased region" description="Low complexity" evidence="5">
    <location>
        <begin position="604"/>
        <end position="624"/>
    </location>
</feature>
<accession>A0AAF0ENQ7</accession>
<feature type="region of interest" description="Disordered" evidence="5">
    <location>
        <begin position="719"/>
        <end position="744"/>
    </location>
</feature>
<dbReference type="Pfam" id="PF00018">
    <property type="entry name" value="SH3_1"/>
    <property type="match status" value="1"/>
</dbReference>
<dbReference type="InterPro" id="IPR007131">
    <property type="entry name" value="SHD1"/>
</dbReference>
<dbReference type="GO" id="GO:0008092">
    <property type="term" value="F:cytoskeletal protein binding"/>
    <property type="evidence" value="ECO:0007669"/>
    <property type="project" value="InterPro"/>
</dbReference>
<evidence type="ECO:0000256" key="1">
    <source>
        <dbReference type="ARBA" id="ARBA00007948"/>
    </source>
</evidence>
<organism evidence="7 8">
    <name type="scientific">Malassezia nana</name>
    <dbReference type="NCBI Taxonomy" id="180528"/>
    <lineage>
        <taxon>Eukaryota</taxon>
        <taxon>Fungi</taxon>
        <taxon>Dikarya</taxon>
        <taxon>Basidiomycota</taxon>
        <taxon>Ustilaginomycotina</taxon>
        <taxon>Malasseziomycetes</taxon>
        <taxon>Malasseziales</taxon>
        <taxon>Malasseziaceae</taxon>
        <taxon>Malassezia</taxon>
    </lineage>
</organism>
<dbReference type="SUPFAM" id="SSF50044">
    <property type="entry name" value="SH3-domain"/>
    <property type="match status" value="3"/>
</dbReference>
<dbReference type="PRINTS" id="PR00452">
    <property type="entry name" value="SH3DOMAIN"/>
</dbReference>
<dbReference type="Pfam" id="PF14604">
    <property type="entry name" value="SH3_9"/>
    <property type="match status" value="2"/>
</dbReference>
<feature type="domain" description="SH3" evidence="6">
    <location>
        <begin position="64"/>
        <end position="124"/>
    </location>
</feature>
<evidence type="ECO:0000256" key="4">
    <source>
        <dbReference type="PROSITE-ProRule" id="PRU00192"/>
    </source>
</evidence>
<proteinExistence type="inferred from homology"/>
<dbReference type="EMBL" id="CP119896">
    <property type="protein sequence ID" value="WFD27860.1"/>
    <property type="molecule type" value="Genomic_DNA"/>
</dbReference>
<dbReference type="PROSITE" id="PS50002">
    <property type="entry name" value="SH3"/>
    <property type="match status" value="3"/>
</dbReference>
<dbReference type="InterPro" id="IPR036028">
    <property type="entry name" value="SH3-like_dom_sf"/>
</dbReference>
<reference evidence="7" key="1">
    <citation type="submission" date="2023-03" db="EMBL/GenBank/DDBJ databases">
        <title>Mating type loci evolution in Malassezia.</title>
        <authorList>
            <person name="Coelho M.A."/>
        </authorList>
    </citation>
    <scope>NUCLEOTIDE SEQUENCE</scope>
    <source>
        <strain evidence="7">CBS 9557</strain>
    </source>
</reference>
<evidence type="ECO:0000256" key="3">
    <source>
        <dbReference type="ARBA" id="ARBA00022443"/>
    </source>
</evidence>
<feature type="compositionally biased region" description="Pro residues" evidence="5">
    <location>
        <begin position="143"/>
        <end position="166"/>
    </location>
</feature>